<dbReference type="Proteomes" id="UP000712281">
    <property type="component" value="Unassembled WGS sequence"/>
</dbReference>
<evidence type="ECO:0000256" key="1">
    <source>
        <dbReference type="SAM" id="MobiDB-lite"/>
    </source>
</evidence>
<proteinExistence type="predicted"/>
<sequence length="186" mass="21063">MHRPTRPFGELDQASRPTHRTGELDRPRRPTRRTGELDRPRRPTCRTGELDRPSHPTRPVRRVGLSKPSNSPVRRVGSISLLSSRPRFPIFPKSTEIDSANFVSHSLALKGGEGPGAMASAEEDGNSVPARTCFFTAWRRTVSLKRRDGRQHKPALRPEKSESEPERWPPPSQHRKFSCHHGKKTC</sequence>
<dbReference type="EMBL" id="QGKW02002005">
    <property type="protein sequence ID" value="KAF2540401.1"/>
    <property type="molecule type" value="Genomic_DNA"/>
</dbReference>
<comment type="caution">
    <text evidence="2">The sequence shown here is derived from an EMBL/GenBank/DDBJ whole genome shotgun (WGS) entry which is preliminary data.</text>
</comment>
<name>A0A8S9G4D0_BRACR</name>
<evidence type="ECO:0000313" key="2">
    <source>
        <dbReference type="EMBL" id="KAF2540401.1"/>
    </source>
</evidence>
<feature type="compositionally biased region" description="Basic residues" evidence="1">
    <location>
        <begin position="144"/>
        <end position="155"/>
    </location>
</feature>
<dbReference type="AlphaFoldDB" id="A0A8S9G4D0"/>
<feature type="compositionally biased region" description="Basic residues" evidence="1">
    <location>
        <begin position="173"/>
        <end position="186"/>
    </location>
</feature>
<feature type="region of interest" description="Disordered" evidence="1">
    <location>
        <begin position="1"/>
        <end position="78"/>
    </location>
</feature>
<gene>
    <name evidence="2" type="ORF">F2Q68_00032453</name>
</gene>
<evidence type="ECO:0000313" key="3">
    <source>
        <dbReference type="Proteomes" id="UP000712281"/>
    </source>
</evidence>
<reference evidence="2" key="1">
    <citation type="submission" date="2019-12" db="EMBL/GenBank/DDBJ databases">
        <title>Genome sequencing and annotation of Brassica cretica.</title>
        <authorList>
            <person name="Studholme D.J."/>
            <person name="Sarris P.F."/>
        </authorList>
    </citation>
    <scope>NUCLEOTIDE SEQUENCE</scope>
    <source>
        <strain evidence="2">PFS-001/15</strain>
        <tissue evidence="2">Leaf</tissue>
    </source>
</reference>
<feature type="compositionally biased region" description="Basic and acidic residues" evidence="1">
    <location>
        <begin position="20"/>
        <end position="41"/>
    </location>
</feature>
<protein>
    <submittedName>
        <fullName evidence="2">Uncharacterized protein</fullName>
    </submittedName>
</protein>
<organism evidence="2 3">
    <name type="scientific">Brassica cretica</name>
    <name type="common">Mustard</name>
    <dbReference type="NCBI Taxonomy" id="69181"/>
    <lineage>
        <taxon>Eukaryota</taxon>
        <taxon>Viridiplantae</taxon>
        <taxon>Streptophyta</taxon>
        <taxon>Embryophyta</taxon>
        <taxon>Tracheophyta</taxon>
        <taxon>Spermatophyta</taxon>
        <taxon>Magnoliopsida</taxon>
        <taxon>eudicotyledons</taxon>
        <taxon>Gunneridae</taxon>
        <taxon>Pentapetalae</taxon>
        <taxon>rosids</taxon>
        <taxon>malvids</taxon>
        <taxon>Brassicales</taxon>
        <taxon>Brassicaceae</taxon>
        <taxon>Brassiceae</taxon>
        <taxon>Brassica</taxon>
    </lineage>
</organism>
<feature type="compositionally biased region" description="Basic and acidic residues" evidence="1">
    <location>
        <begin position="156"/>
        <end position="167"/>
    </location>
</feature>
<accession>A0A8S9G4D0</accession>
<feature type="region of interest" description="Disordered" evidence="1">
    <location>
        <begin position="144"/>
        <end position="186"/>
    </location>
</feature>